<sequence>MNNKYNIIMFAYNEQSNIEASITSVYHNVDSRLHTFYILANGCSDATIPIAEKTKKNLQFDNLSIIEIEEGDKCNAWNMYMHNIENETDAHFFVDADVNFTSNSFPLMFDHLMAKDEQTVVIAGMPQSGRNLQFYRSLVKERACFFGNLYGMKGSFINRIKEDNFYLPKGLNWIDSFLTKAVNTDLQFFNYNLPNRTTYIDDVGYYFESLSPFRQSDIKLYFNRIARYELGKLQETYLDAVSVNEWPSDMGEINQKIAENIKFHTVNLSWFKTLLVKKRLNKLVKRA</sequence>
<keyword evidence="3" id="KW-1185">Reference proteome</keyword>
<feature type="domain" description="Glycosyltransferase 2-like" evidence="1">
    <location>
        <begin position="7"/>
        <end position="137"/>
    </location>
</feature>
<accession>A0A0B3XWW8</accession>
<evidence type="ECO:0000313" key="2">
    <source>
        <dbReference type="EMBL" id="KHT54106.1"/>
    </source>
</evidence>
<dbReference type="InterPro" id="IPR029044">
    <property type="entry name" value="Nucleotide-diphossugar_trans"/>
</dbReference>
<proteinExistence type="predicted"/>
<name>A0A0B3XWW8_9ALTE</name>
<dbReference type="EMBL" id="JWLW01000012">
    <property type="protein sequence ID" value="KHT54106.1"/>
    <property type="molecule type" value="Genomic_DNA"/>
</dbReference>
<dbReference type="Gene3D" id="3.90.550.10">
    <property type="entry name" value="Spore Coat Polysaccharide Biosynthesis Protein SpsA, Chain A"/>
    <property type="match status" value="1"/>
</dbReference>
<organism evidence="2 3">
    <name type="scientific">Alteromonas marina</name>
    <dbReference type="NCBI Taxonomy" id="203795"/>
    <lineage>
        <taxon>Bacteria</taxon>
        <taxon>Pseudomonadati</taxon>
        <taxon>Pseudomonadota</taxon>
        <taxon>Gammaproteobacteria</taxon>
        <taxon>Alteromonadales</taxon>
        <taxon>Alteromonadaceae</taxon>
        <taxon>Alteromonas/Salinimonas group</taxon>
        <taxon>Alteromonas</taxon>
    </lineage>
</organism>
<dbReference type="RefSeq" id="WP_039218267.1">
    <property type="nucleotide sequence ID" value="NZ_JWLW01000012.1"/>
</dbReference>
<dbReference type="OrthoDB" id="7248516at2"/>
<dbReference type="InterPro" id="IPR001173">
    <property type="entry name" value="Glyco_trans_2-like"/>
</dbReference>
<dbReference type="AlphaFoldDB" id="A0A0B3XWW8"/>
<evidence type="ECO:0000259" key="1">
    <source>
        <dbReference type="Pfam" id="PF00535"/>
    </source>
</evidence>
<dbReference type="SUPFAM" id="SSF53448">
    <property type="entry name" value="Nucleotide-diphospho-sugar transferases"/>
    <property type="match status" value="1"/>
</dbReference>
<dbReference type="CDD" id="cd00761">
    <property type="entry name" value="Glyco_tranf_GTA_type"/>
    <property type="match status" value="1"/>
</dbReference>
<dbReference type="Pfam" id="PF00535">
    <property type="entry name" value="Glycos_transf_2"/>
    <property type="match status" value="1"/>
</dbReference>
<reference evidence="2 3" key="1">
    <citation type="submission" date="2014-12" db="EMBL/GenBank/DDBJ databases">
        <title>Genome sequencing of Alteromonas marina AD001.</title>
        <authorList>
            <person name="Adrian T.G.S."/>
            <person name="Chan K.G."/>
        </authorList>
    </citation>
    <scope>NUCLEOTIDE SEQUENCE [LARGE SCALE GENOMIC DNA]</scope>
    <source>
        <strain evidence="2 3">AD001</strain>
    </source>
</reference>
<gene>
    <name evidence="2" type="ORF">RJ41_06060</name>
</gene>
<comment type="caution">
    <text evidence="2">The sequence shown here is derived from an EMBL/GenBank/DDBJ whole genome shotgun (WGS) entry which is preliminary data.</text>
</comment>
<protein>
    <recommendedName>
        <fullName evidence="1">Glycosyltransferase 2-like domain-containing protein</fullName>
    </recommendedName>
</protein>
<dbReference type="Proteomes" id="UP000031197">
    <property type="component" value="Unassembled WGS sequence"/>
</dbReference>
<evidence type="ECO:0000313" key="3">
    <source>
        <dbReference type="Proteomes" id="UP000031197"/>
    </source>
</evidence>